<dbReference type="Pfam" id="PF22645">
    <property type="entry name" value="GKRP_SIS_N"/>
    <property type="match status" value="1"/>
</dbReference>
<gene>
    <name evidence="3" type="ORF">FNA67_07770</name>
</gene>
<dbReference type="GO" id="GO:0016835">
    <property type="term" value="F:carbon-oxygen lyase activity"/>
    <property type="evidence" value="ECO:0007669"/>
    <property type="project" value="InterPro"/>
</dbReference>
<dbReference type="EMBL" id="CP041690">
    <property type="protein sequence ID" value="QEE20076.1"/>
    <property type="molecule type" value="Genomic_DNA"/>
</dbReference>
<dbReference type="RefSeq" id="WP_147655627.1">
    <property type="nucleotide sequence ID" value="NZ_BMFM01000001.1"/>
</dbReference>
<dbReference type="PROSITE" id="PS01272">
    <property type="entry name" value="GCKR"/>
    <property type="match status" value="1"/>
</dbReference>
<reference evidence="3 4" key="1">
    <citation type="journal article" date="2015" name="Int. J. Syst. Evol. Microbiol.">
        <title>Youhaiella tibetensis gen. nov., sp. nov., isolated from subsurface sediment.</title>
        <authorList>
            <person name="Wang Y.X."/>
            <person name="Huang F.Q."/>
            <person name="Nogi Y."/>
            <person name="Pang S.J."/>
            <person name="Wang P.K."/>
            <person name="Lv J."/>
        </authorList>
    </citation>
    <scope>NUCLEOTIDE SEQUENCE [LARGE SCALE GENOMIC DNA]</scope>
    <source>
        <strain evidence="4">fig4</strain>
    </source>
</reference>
<dbReference type="InterPro" id="IPR005488">
    <property type="entry name" value="Etherase_MurQ"/>
</dbReference>
<protein>
    <submittedName>
        <fullName evidence="3">N-acetylmuramic acid 6-phosphate etherase</fullName>
    </submittedName>
</protein>
<dbReference type="PANTHER" id="PTHR10088:SF4">
    <property type="entry name" value="GLUCOKINASE REGULATORY PROTEIN"/>
    <property type="match status" value="1"/>
</dbReference>
<dbReference type="InterPro" id="IPR001347">
    <property type="entry name" value="SIS_dom"/>
</dbReference>
<keyword evidence="4" id="KW-1185">Reference proteome</keyword>
<dbReference type="PROSITE" id="PS51464">
    <property type="entry name" value="SIS"/>
    <property type="match status" value="1"/>
</dbReference>
<evidence type="ECO:0000256" key="1">
    <source>
        <dbReference type="ARBA" id="ARBA00023239"/>
    </source>
</evidence>
<dbReference type="GO" id="GO:0046348">
    <property type="term" value="P:amino sugar catabolic process"/>
    <property type="evidence" value="ECO:0007669"/>
    <property type="project" value="InterPro"/>
</dbReference>
<dbReference type="InterPro" id="IPR046348">
    <property type="entry name" value="SIS_dom_sf"/>
</dbReference>
<dbReference type="Proteomes" id="UP000321062">
    <property type="component" value="Chromosome"/>
</dbReference>
<dbReference type="InterPro" id="IPR005486">
    <property type="entry name" value="Glucokinase_regulatory_CS"/>
</dbReference>
<evidence type="ECO:0000313" key="3">
    <source>
        <dbReference type="EMBL" id="QEE20076.1"/>
    </source>
</evidence>
<dbReference type="Gene3D" id="3.40.50.10490">
    <property type="entry name" value="Glucose-6-phosphate isomerase like protein, domain 1"/>
    <property type="match status" value="1"/>
</dbReference>
<dbReference type="KEGG" id="yti:FNA67_07770"/>
<dbReference type="Gene3D" id="1.10.8.1080">
    <property type="match status" value="1"/>
</dbReference>
<dbReference type="GO" id="GO:0016803">
    <property type="term" value="F:ether hydrolase activity"/>
    <property type="evidence" value="ECO:0007669"/>
    <property type="project" value="TreeGrafter"/>
</dbReference>
<sequence length="293" mass="30380">MSTTETASSRYATLEDWSTSDLVAGILEGQYYAIGAVQAASQAIRKAIDLSAERLAAGGRLVYIGAGTSGRISTQDAAELTPTFNWPASRAVSLMAGGEGAFLRAKEGAEDDEAAAVADLDGVAVGPNDVVIGVAASGRTPYVISGLKHARQIGALTIGIYNNRGGRVGEACELPILIETGPEILAGSTRMKAGTAQKAALNCISTGVMIRLGFVYRGKMVEMQATNAKLRERGALMVADLTDTDLETATKAFEEAGRVIKTAVVMLTLGLSRDDALAVIASANGNLRAALTR</sequence>
<dbReference type="GO" id="GO:0009254">
    <property type="term" value="P:peptidoglycan turnover"/>
    <property type="evidence" value="ECO:0007669"/>
    <property type="project" value="TreeGrafter"/>
</dbReference>
<keyword evidence="2" id="KW-0119">Carbohydrate metabolism</keyword>
<keyword evidence="1" id="KW-0456">Lyase</keyword>
<proteinExistence type="predicted"/>
<dbReference type="SUPFAM" id="SSF53697">
    <property type="entry name" value="SIS domain"/>
    <property type="match status" value="1"/>
</dbReference>
<evidence type="ECO:0000256" key="2">
    <source>
        <dbReference type="ARBA" id="ARBA00023277"/>
    </source>
</evidence>
<dbReference type="AlphaFoldDB" id="A0A5B9DM21"/>
<dbReference type="GO" id="GO:0097367">
    <property type="term" value="F:carbohydrate derivative binding"/>
    <property type="evidence" value="ECO:0007669"/>
    <property type="project" value="InterPro"/>
</dbReference>
<evidence type="ECO:0000313" key="4">
    <source>
        <dbReference type="Proteomes" id="UP000321062"/>
    </source>
</evidence>
<dbReference type="CDD" id="cd05007">
    <property type="entry name" value="SIS_Etherase"/>
    <property type="match status" value="1"/>
</dbReference>
<dbReference type="NCBIfam" id="NF009222">
    <property type="entry name" value="PRK12570.1"/>
    <property type="match status" value="1"/>
</dbReference>
<dbReference type="OrthoDB" id="9813395at2"/>
<name>A0A5B9DM21_9HYPH</name>
<dbReference type="NCBIfam" id="NF003915">
    <property type="entry name" value="PRK05441.1"/>
    <property type="match status" value="1"/>
</dbReference>
<dbReference type="InterPro" id="IPR040190">
    <property type="entry name" value="MURQ/GCKR"/>
</dbReference>
<dbReference type="PANTHER" id="PTHR10088">
    <property type="entry name" value="GLUCOKINASE REGULATORY PROTEIN"/>
    <property type="match status" value="1"/>
</dbReference>
<organism evidence="3 4">
    <name type="scientific">Paradevosia tibetensis</name>
    <dbReference type="NCBI Taxonomy" id="1447062"/>
    <lineage>
        <taxon>Bacteria</taxon>
        <taxon>Pseudomonadati</taxon>
        <taxon>Pseudomonadota</taxon>
        <taxon>Alphaproteobacteria</taxon>
        <taxon>Hyphomicrobiales</taxon>
        <taxon>Devosiaceae</taxon>
        <taxon>Paradevosia</taxon>
    </lineage>
</organism>
<accession>A0A5B9DM21</accession>